<evidence type="ECO:0000256" key="1">
    <source>
        <dbReference type="SAM" id="MobiDB-lite"/>
    </source>
</evidence>
<dbReference type="EMBL" id="JABTTQ020000007">
    <property type="protein sequence ID" value="KAK6152413.1"/>
    <property type="molecule type" value="Genomic_DNA"/>
</dbReference>
<reference evidence="2 3" key="1">
    <citation type="journal article" date="2021" name="Comput. Struct. Biotechnol. J.">
        <title>De novo genome assembly of the potent medicinal plant Rehmannia glutinosa using nanopore technology.</title>
        <authorList>
            <person name="Ma L."/>
            <person name="Dong C."/>
            <person name="Song C."/>
            <person name="Wang X."/>
            <person name="Zheng X."/>
            <person name="Niu Y."/>
            <person name="Chen S."/>
            <person name="Feng W."/>
        </authorList>
    </citation>
    <scope>NUCLEOTIDE SEQUENCE [LARGE SCALE GENOMIC DNA]</scope>
    <source>
        <strain evidence="2">DH-2019</strain>
    </source>
</reference>
<accession>A0ABR0WY76</accession>
<feature type="compositionally biased region" description="Polar residues" evidence="1">
    <location>
        <begin position="366"/>
        <end position="384"/>
    </location>
</feature>
<name>A0ABR0WY76_REHGL</name>
<organism evidence="2 3">
    <name type="scientific">Rehmannia glutinosa</name>
    <name type="common">Chinese foxglove</name>
    <dbReference type="NCBI Taxonomy" id="99300"/>
    <lineage>
        <taxon>Eukaryota</taxon>
        <taxon>Viridiplantae</taxon>
        <taxon>Streptophyta</taxon>
        <taxon>Embryophyta</taxon>
        <taxon>Tracheophyta</taxon>
        <taxon>Spermatophyta</taxon>
        <taxon>Magnoliopsida</taxon>
        <taxon>eudicotyledons</taxon>
        <taxon>Gunneridae</taxon>
        <taxon>Pentapetalae</taxon>
        <taxon>asterids</taxon>
        <taxon>lamiids</taxon>
        <taxon>Lamiales</taxon>
        <taxon>Orobanchaceae</taxon>
        <taxon>Rehmannieae</taxon>
        <taxon>Rehmannia</taxon>
    </lineage>
</organism>
<keyword evidence="3" id="KW-1185">Reference proteome</keyword>
<sequence length="725" mass="76885">MEECQKIDLEFEAHGLIDDSQFSGLNAFESAGALSTEKEVDINLGINPTDHLPQLHESMEPERNQKNGRYNLRKSLAWDSAFFTSAGVLDAEELSTMITGADKREKHLLPGIQEDITGSTESISSLGSDTLTLETLDDDLFVDIRASIQRSSKKASDLKSSNSKLAAAMKVDSAAISSLKKEDVVSENKIPKPGLKKTSSLQTVRMSKCHPKQNIGKLGSGKASKQDHVHSPMSMAKTAETNSIHCKPPKTNSSSIPSSTAPGKRDSVGTGRAKSECGISKLATVSGKGTQPPKVSSLNGPRRALPKPALPSKSSLSGSSITSRAHSTRSSTSSDSSSNMSTGTSIKPTLMTARRNPGKNGDVGTTGPSGSIPKTPSRATLKNKLPSSIPSAYLMSAKISSSVSPASSISEWSSASSSSSSMVNQKYSNSRTSLDTSSCRSMDGDSIPLDQRNKSDDRAAEGHGNHGVSLTSNNSKKYSTQAGNLHAPAKPSGLRMPSPKIGFFDGVSFESYSFCQFILNISVMDVTVGYKFLALLLKYSVLQTKSSARTPNGHQQSPSTVQNGIPKNGAAIGTPIRSSNSKPKSTKVPTARMASLKPSSPKVRDSPSLSPGVKGSAPKETCQEVEQVVAIIEKSLVTDKENGHDKYVGEVLTGDNKNTYQNVCGSINELLSDTTASELGACRAPLALKNSFCSDKCTDMPKELDIQVADKTGFLLPSSEQKENL</sequence>
<proteinExistence type="predicted"/>
<dbReference type="InterPro" id="IPR045882">
    <property type="entry name" value="GPT1/2"/>
</dbReference>
<feature type="compositionally biased region" description="Polar residues" evidence="1">
    <location>
        <begin position="239"/>
        <end position="261"/>
    </location>
</feature>
<comment type="caution">
    <text evidence="2">The sequence shown here is derived from an EMBL/GenBank/DDBJ whole genome shotgun (WGS) entry which is preliminary data.</text>
</comment>
<dbReference type="PANTHER" id="PTHR33737:SF2">
    <property type="entry name" value="OS12G0102700 PROTEIN"/>
    <property type="match status" value="1"/>
</dbReference>
<protein>
    <submittedName>
        <fullName evidence="2">Uncharacterized protein</fullName>
    </submittedName>
</protein>
<evidence type="ECO:0000313" key="3">
    <source>
        <dbReference type="Proteomes" id="UP001318860"/>
    </source>
</evidence>
<feature type="compositionally biased region" description="Polar residues" evidence="1">
    <location>
        <begin position="468"/>
        <end position="483"/>
    </location>
</feature>
<feature type="region of interest" description="Disordered" evidence="1">
    <location>
        <begin position="548"/>
        <end position="621"/>
    </location>
</feature>
<evidence type="ECO:0000313" key="2">
    <source>
        <dbReference type="EMBL" id="KAK6152413.1"/>
    </source>
</evidence>
<feature type="compositionally biased region" description="Polar residues" evidence="1">
    <location>
        <begin position="548"/>
        <end position="565"/>
    </location>
</feature>
<feature type="compositionally biased region" description="Low complexity" evidence="1">
    <location>
        <begin position="408"/>
        <end position="421"/>
    </location>
</feature>
<feature type="compositionally biased region" description="Low complexity" evidence="1">
    <location>
        <begin position="306"/>
        <end position="345"/>
    </location>
</feature>
<dbReference type="PANTHER" id="PTHR33737">
    <property type="entry name" value="OS05G0121800 PROTEIN"/>
    <property type="match status" value="1"/>
</dbReference>
<feature type="compositionally biased region" description="Basic and acidic residues" evidence="1">
    <location>
        <begin position="451"/>
        <end position="464"/>
    </location>
</feature>
<gene>
    <name evidence="2" type="ORF">DH2020_015048</name>
</gene>
<feature type="compositionally biased region" description="Basic and acidic residues" evidence="1">
    <location>
        <begin position="180"/>
        <end position="190"/>
    </location>
</feature>
<feature type="compositionally biased region" description="Polar residues" evidence="1">
    <location>
        <begin position="422"/>
        <end position="440"/>
    </location>
</feature>
<dbReference type="Proteomes" id="UP001318860">
    <property type="component" value="Unassembled WGS sequence"/>
</dbReference>
<feature type="region of interest" description="Disordered" evidence="1">
    <location>
        <begin position="180"/>
        <end position="384"/>
    </location>
</feature>
<feature type="compositionally biased region" description="Polar residues" evidence="1">
    <location>
        <begin position="287"/>
        <end position="299"/>
    </location>
</feature>
<feature type="region of interest" description="Disordered" evidence="1">
    <location>
        <begin position="408"/>
        <end position="492"/>
    </location>
</feature>